<protein>
    <submittedName>
        <fullName evidence="1">Uncharacterized protein</fullName>
    </submittedName>
</protein>
<evidence type="ECO:0000313" key="1">
    <source>
        <dbReference type="EMBL" id="KAI5677033.1"/>
    </source>
</evidence>
<reference evidence="2" key="1">
    <citation type="journal article" date="2023" name="Nat. Plants">
        <title>Single-cell RNA sequencing provides a high-resolution roadmap for understanding the multicellular compartmentation of specialized metabolism.</title>
        <authorList>
            <person name="Sun S."/>
            <person name="Shen X."/>
            <person name="Li Y."/>
            <person name="Li Y."/>
            <person name="Wang S."/>
            <person name="Li R."/>
            <person name="Zhang H."/>
            <person name="Shen G."/>
            <person name="Guo B."/>
            <person name="Wei J."/>
            <person name="Xu J."/>
            <person name="St-Pierre B."/>
            <person name="Chen S."/>
            <person name="Sun C."/>
        </authorList>
    </citation>
    <scope>NUCLEOTIDE SEQUENCE [LARGE SCALE GENOMIC DNA]</scope>
</reference>
<accession>A0ACC0BWH2</accession>
<name>A0ACC0BWH2_CATRO</name>
<gene>
    <name evidence="1" type="ORF">M9H77_07983</name>
</gene>
<keyword evidence="2" id="KW-1185">Reference proteome</keyword>
<dbReference type="EMBL" id="CM044702">
    <property type="protein sequence ID" value="KAI5677033.1"/>
    <property type="molecule type" value="Genomic_DNA"/>
</dbReference>
<sequence>MATCPWISGSFTLLAINFESSSKSLKYKFCSLPLFDANCCSSKRPVAYCKFSLPLSELKFVLHDALQSSGLDTTYARKNILQTEEGSALKLTVERFNDVEWKDETRSIDGKQAARDGFGSSFRYSPEKFLESLDKYFYIDKKVDMNEVDVNCFRHNRINLNSVCMMLIIGPIAAIRFKVISASIKIDLAELELEPPNRTVNSGFKVPVLDRVLTWNQNWNQNHFSNERTKTAGPKPSDLKVPGFRRSNMRGQVEQRSLYLHSVLTHRSGSASMLSLIYSEVLKMLRLWGMLKFDAEVYFPRDSHSPPTGYHKLKSKEAHQSNLMTSQSLLVEGYLGRRLDSFYKELHALIWHPIVISHTRVTQLSNSAMFRLRDFG</sequence>
<comment type="caution">
    <text evidence="1">The sequence shown here is derived from an EMBL/GenBank/DDBJ whole genome shotgun (WGS) entry which is preliminary data.</text>
</comment>
<proteinExistence type="predicted"/>
<organism evidence="1 2">
    <name type="scientific">Catharanthus roseus</name>
    <name type="common">Madagascar periwinkle</name>
    <name type="synonym">Vinca rosea</name>
    <dbReference type="NCBI Taxonomy" id="4058"/>
    <lineage>
        <taxon>Eukaryota</taxon>
        <taxon>Viridiplantae</taxon>
        <taxon>Streptophyta</taxon>
        <taxon>Embryophyta</taxon>
        <taxon>Tracheophyta</taxon>
        <taxon>Spermatophyta</taxon>
        <taxon>Magnoliopsida</taxon>
        <taxon>eudicotyledons</taxon>
        <taxon>Gunneridae</taxon>
        <taxon>Pentapetalae</taxon>
        <taxon>asterids</taxon>
        <taxon>lamiids</taxon>
        <taxon>Gentianales</taxon>
        <taxon>Apocynaceae</taxon>
        <taxon>Rauvolfioideae</taxon>
        <taxon>Vinceae</taxon>
        <taxon>Catharanthinae</taxon>
        <taxon>Catharanthus</taxon>
    </lineage>
</organism>
<evidence type="ECO:0000313" key="2">
    <source>
        <dbReference type="Proteomes" id="UP001060085"/>
    </source>
</evidence>
<dbReference type="Proteomes" id="UP001060085">
    <property type="component" value="Linkage Group LG02"/>
</dbReference>